<protein>
    <submittedName>
        <fullName evidence="1">Uncharacterized protein</fullName>
    </submittedName>
</protein>
<organism evidence="1 2">
    <name type="scientific">Populus trichocarpa</name>
    <name type="common">Western balsam poplar</name>
    <name type="synonym">Populus balsamifera subsp. trichocarpa</name>
    <dbReference type="NCBI Taxonomy" id="3694"/>
    <lineage>
        <taxon>Eukaryota</taxon>
        <taxon>Viridiplantae</taxon>
        <taxon>Streptophyta</taxon>
        <taxon>Embryophyta</taxon>
        <taxon>Tracheophyta</taxon>
        <taxon>Spermatophyta</taxon>
        <taxon>Magnoliopsida</taxon>
        <taxon>eudicotyledons</taxon>
        <taxon>Gunneridae</taxon>
        <taxon>Pentapetalae</taxon>
        <taxon>rosids</taxon>
        <taxon>fabids</taxon>
        <taxon>Malpighiales</taxon>
        <taxon>Salicaceae</taxon>
        <taxon>Saliceae</taxon>
        <taxon>Populus</taxon>
    </lineage>
</organism>
<accession>A0A2K1WZV0</accession>
<sequence length="326" mass="35104">MRNSVKSREGNLMGAKMSNKVSFPSRSKNKVIKEAMNNLNPSLHDYLSNRPQVQPMRNKASVSEGKISHQSMEGRNSTVANMRHKVCSPSTSTGSSHTESCFTGAQTSCRNSVQSIKTYPMPTEGSSDDLVGAEMSCQNYVQSIKAYPMPTVGSSDAETDLIGAKISCHNFSTHADVQSIKAYPIPTEGSSDAETDLIGATMSCHHNCSIHADVQSTKTESDLIGTKMSCHNSSTYVDVQSIKAYPVPTVGSSHTKNGLKRAQKSWHTSFRNPSIFARVQSITAYLAPIVGSSHTKKGLTGAKMSCHTPLRHSSIFAGVQSIKAPS</sequence>
<reference evidence="1 2" key="1">
    <citation type="journal article" date="2006" name="Science">
        <title>The genome of black cottonwood, Populus trichocarpa (Torr. &amp; Gray).</title>
        <authorList>
            <person name="Tuskan G.A."/>
            <person name="Difazio S."/>
            <person name="Jansson S."/>
            <person name="Bohlmann J."/>
            <person name="Grigoriev I."/>
            <person name="Hellsten U."/>
            <person name="Putnam N."/>
            <person name="Ralph S."/>
            <person name="Rombauts S."/>
            <person name="Salamov A."/>
            <person name="Schein J."/>
            <person name="Sterck L."/>
            <person name="Aerts A."/>
            <person name="Bhalerao R.R."/>
            <person name="Bhalerao R.P."/>
            <person name="Blaudez D."/>
            <person name="Boerjan W."/>
            <person name="Brun A."/>
            <person name="Brunner A."/>
            <person name="Busov V."/>
            <person name="Campbell M."/>
            <person name="Carlson J."/>
            <person name="Chalot M."/>
            <person name="Chapman J."/>
            <person name="Chen G.L."/>
            <person name="Cooper D."/>
            <person name="Coutinho P.M."/>
            <person name="Couturier J."/>
            <person name="Covert S."/>
            <person name="Cronk Q."/>
            <person name="Cunningham R."/>
            <person name="Davis J."/>
            <person name="Degroeve S."/>
            <person name="Dejardin A."/>
            <person name="Depamphilis C."/>
            <person name="Detter J."/>
            <person name="Dirks B."/>
            <person name="Dubchak I."/>
            <person name="Duplessis S."/>
            <person name="Ehlting J."/>
            <person name="Ellis B."/>
            <person name="Gendler K."/>
            <person name="Goodstein D."/>
            <person name="Gribskov M."/>
            <person name="Grimwood J."/>
            <person name="Groover A."/>
            <person name="Gunter L."/>
            <person name="Hamberger B."/>
            <person name="Heinze B."/>
            <person name="Helariutta Y."/>
            <person name="Henrissat B."/>
            <person name="Holligan D."/>
            <person name="Holt R."/>
            <person name="Huang W."/>
            <person name="Islam-Faridi N."/>
            <person name="Jones S."/>
            <person name="Jones-Rhoades M."/>
            <person name="Jorgensen R."/>
            <person name="Joshi C."/>
            <person name="Kangasjarvi J."/>
            <person name="Karlsson J."/>
            <person name="Kelleher C."/>
            <person name="Kirkpatrick R."/>
            <person name="Kirst M."/>
            <person name="Kohler A."/>
            <person name="Kalluri U."/>
            <person name="Larimer F."/>
            <person name="Leebens-Mack J."/>
            <person name="Leple J.C."/>
            <person name="Locascio P."/>
            <person name="Lou Y."/>
            <person name="Lucas S."/>
            <person name="Martin F."/>
            <person name="Montanini B."/>
            <person name="Napoli C."/>
            <person name="Nelson D.R."/>
            <person name="Nelson C."/>
            <person name="Nieminen K."/>
            <person name="Nilsson O."/>
            <person name="Pereda V."/>
            <person name="Peter G."/>
            <person name="Philippe R."/>
            <person name="Pilate G."/>
            <person name="Poliakov A."/>
            <person name="Razumovskaya J."/>
            <person name="Richardson P."/>
            <person name="Rinaldi C."/>
            <person name="Ritland K."/>
            <person name="Rouze P."/>
            <person name="Ryaboy D."/>
            <person name="Schmutz J."/>
            <person name="Schrader J."/>
            <person name="Segerman B."/>
            <person name="Shin H."/>
            <person name="Siddiqui A."/>
            <person name="Sterky F."/>
            <person name="Terry A."/>
            <person name="Tsai C.J."/>
            <person name="Uberbacher E."/>
            <person name="Unneberg P."/>
            <person name="Vahala J."/>
            <person name="Wall K."/>
            <person name="Wessler S."/>
            <person name="Yang G."/>
            <person name="Yin T."/>
            <person name="Douglas C."/>
            <person name="Marra M."/>
            <person name="Sandberg G."/>
            <person name="Van de Peer Y."/>
            <person name="Rokhsar D."/>
        </authorList>
    </citation>
    <scope>NUCLEOTIDE SEQUENCE [LARGE SCALE GENOMIC DNA]</scope>
    <source>
        <strain evidence="2">cv. Nisqually</strain>
    </source>
</reference>
<proteinExistence type="predicted"/>
<dbReference type="EMBL" id="CM009307">
    <property type="protein sequence ID" value="PNS94047.1"/>
    <property type="molecule type" value="Genomic_DNA"/>
</dbReference>
<dbReference type="AlphaFoldDB" id="A0A2K1WZV0"/>
<name>A0A2K1WZV0_POPTR</name>
<evidence type="ECO:0000313" key="1">
    <source>
        <dbReference type="EMBL" id="PNS94047.1"/>
    </source>
</evidence>
<dbReference type="InParanoid" id="A0A2K1WZV0"/>
<keyword evidence="2" id="KW-1185">Reference proteome</keyword>
<gene>
    <name evidence="1" type="ORF">POPTR_018G122600</name>
</gene>
<dbReference type="Proteomes" id="UP000006729">
    <property type="component" value="Chromosome 18"/>
</dbReference>
<evidence type="ECO:0000313" key="2">
    <source>
        <dbReference type="Proteomes" id="UP000006729"/>
    </source>
</evidence>